<evidence type="ECO:0000313" key="2">
    <source>
        <dbReference type="Proteomes" id="UP000032360"/>
    </source>
</evidence>
<dbReference type="Gene3D" id="1.10.10.10">
    <property type="entry name" value="Winged helix-like DNA-binding domain superfamily/Winged helix DNA-binding domain"/>
    <property type="match status" value="1"/>
</dbReference>
<dbReference type="AlphaFoldDB" id="A0A0D8HCE5"/>
<keyword evidence="2" id="KW-1185">Reference proteome</keyword>
<name>A0A0D8HCE5_9ACTN</name>
<comment type="caution">
    <text evidence="1">The sequence shown here is derived from an EMBL/GenBank/DDBJ whole genome shotgun (WGS) entry which is preliminary data.</text>
</comment>
<dbReference type="InterPro" id="IPR036388">
    <property type="entry name" value="WH-like_DNA-bd_sf"/>
</dbReference>
<proteinExistence type="predicted"/>
<accession>A0A0D8HCE5</accession>
<evidence type="ECO:0000313" key="1">
    <source>
        <dbReference type="EMBL" id="KJF15640.1"/>
    </source>
</evidence>
<dbReference type="EMBL" id="JXYS01000135">
    <property type="protein sequence ID" value="KJF15640.1"/>
    <property type="molecule type" value="Genomic_DNA"/>
</dbReference>
<evidence type="ECO:0008006" key="3">
    <source>
        <dbReference type="Google" id="ProtNLM"/>
    </source>
</evidence>
<sequence>MARVKKYSPEVRDRAIRMVTDHRGEYSPQWAAIQSVAQKL</sequence>
<gene>
    <name evidence="1" type="ORF">AXFE_35120</name>
</gene>
<reference evidence="1 2" key="1">
    <citation type="submission" date="2015-01" db="EMBL/GenBank/DDBJ databases">
        <title>Draft genome of the acidophilic iron oxidizer Acidithrix ferrooxidans strain Py-F3.</title>
        <authorList>
            <person name="Poehlein A."/>
            <person name="Eisen S."/>
            <person name="Schloemann M."/>
            <person name="Johnson B.D."/>
            <person name="Daniel R."/>
            <person name="Muehling M."/>
        </authorList>
    </citation>
    <scope>NUCLEOTIDE SEQUENCE [LARGE SCALE GENOMIC DNA]</scope>
    <source>
        <strain evidence="1 2">Py-F3</strain>
    </source>
</reference>
<protein>
    <recommendedName>
        <fullName evidence="3">Transposase</fullName>
    </recommendedName>
</protein>
<dbReference type="STRING" id="1280514.AXFE_35120"/>
<organism evidence="1 2">
    <name type="scientific">Acidithrix ferrooxidans</name>
    <dbReference type="NCBI Taxonomy" id="1280514"/>
    <lineage>
        <taxon>Bacteria</taxon>
        <taxon>Bacillati</taxon>
        <taxon>Actinomycetota</taxon>
        <taxon>Acidimicrobiia</taxon>
        <taxon>Acidimicrobiales</taxon>
        <taxon>Acidimicrobiaceae</taxon>
        <taxon>Acidithrix</taxon>
    </lineage>
</organism>
<dbReference type="Proteomes" id="UP000032360">
    <property type="component" value="Unassembled WGS sequence"/>
</dbReference>